<evidence type="ECO:0000256" key="3">
    <source>
        <dbReference type="ARBA" id="ARBA00022927"/>
    </source>
</evidence>
<feature type="domain" description="Mon2 C-terminal" evidence="6">
    <location>
        <begin position="1007"/>
        <end position="1249"/>
    </location>
</feature>
<dbReference type="PANTHER" id="PTHR10663:SF333">
    <property type="entry name" value="PROTEIN MON2 HOMOLOG"/>
    <property type="match status" value="1"/>
</dbReference>
<dbReference type="InterPro" id="IPR032629">
    <property type="entry name" value="DCB_dom"/>
</dbReference>
<feature type="region of interest" description="Disordered" evidence="4">
    <location>
        <begin position="412"/>
        <end position="433"/>
    </location>
</feature>
<keyword evidence="2" id="KW-0813">Transport</keyword>
<gene>
    <name evidence="8" type="primary">MON2</name>
    <name evidence="8" type="ORF">OC846_004491</name>
</gene>
<feature type="domain" description="Mon2/Sec7/BIG1-like HUS" evidence="5">
    <location>
        <begin position="220"/>
        <end position="389"/>
    </location>
</feature>
<evidence type="ECO:0000313" key="8">
    <source>
        <dbReference type="EMBL" id="KAK0548418.1"/>
    </source>
</evidence>
<evidence type="ECO:0000256" key="2">
    <source>
        <dbReference type="ARBA" id="ARBA00022448"/>
    </source>
</evidence>
<proteinExistence type="inferred from homology"/>
<dbReference type="Pfam" id="PF16206">
    <property type="entry name" value="Mon2_C"/>
    <property type="match status" value="1"/>
</dbReference>
<reference evidence="8" key="1">
    <citation type="journal article" date="2023" name="PhytoFront">
        <title>Draft Genome Resources of Seven Strains of Tilletia horrida, Causal Agent of Kernel Smut of Rice.</title>
        <authorList>
            <person name="Khanal S."/>
            <person name="Antony Babu S."/>
            <person name="Zhou X.G."/>
        </authorList>
    </citation>
    <scope>NUCLEOTIDE SEQUENCE</scope>
    <source>
        <strain evidence="8">TX6</strain>
    </source>
</reference>
<keyword evidence="9" id="KW-1185">Reference proteome</keyword>
<evidence type="ECO:0000259" key="7">
    <source>
        <dbReference type="Pfam" id="PF16213"/>
    </source>
</evidence>
<dbReference type="Pfam" id="PF12783">
    <property type="entry name" value="Sec7-like_HUS"/>
    <property type="match status" value="1"/>
</dbReference>
<feature type="domain" description="Mon2/Sec7/BIG1-like dimerisation and cyclophilin-binding" evidence="7">
    <location>
        <begin position="4"/>
        <end position="180"/>
    </location>
</feature>
<feature type="region of interest" description="Disordered" evidence="4">
    <location>
        <begin position="1568"/>
        <end position="1600"/>
    </location>
</feature>
<keyword evidence="3" id="KW-0653">Protein transport</keyword>
<name>A0AAN6JR33_9BASI</name>
<dbReference type="InterPro" id="IPR016024">
    <property type="entry name" value="ARM-type_fold"/>
</dbReference>
<feature type="region of interest" description="Disordered" evidence="4">
    <location>
        <begin position="710"/>
        <end position="729"/>
    </location>
</feature>
<dbReference type="GO" id="GO:0005794">
    <property type="term" value="C:Golgi apparatus"/>
    <property type="evidence" value="ECO:0007669"/>
    <property type="project" value="UniProtKB-ARBA"/>
</dbReference>
<evidence type="ECO:0000259" key="5">
    <source>
        <dbReference type="Pfam" id="PF12783"/>
    </source>
</evidence>
<evidence type="ECO:0000259" key="6">
    <source>
        <dbReference type="Pfam" id="PF16206"/>
    </source>
</evidence>
<dbReference type="GO" id="GO:0015031">
    <property type="term" value="P:protein transport"/>
    <property type="evidence" value="ECO:0007669"/>
    <property type="project" value="UniProtKB-KW"/>
</dbReference>
<dbReference type="Proteomes" id="UP001176517">
    <property type="component" value="Unassembled WGS sequence"/>
</dbReference>
<protein>
    <submittedName>
        <fullName evidence="8">Endocytosis and vacuole integrity protein</fullName>
    </submittedName>
</protein>
<feature type="compositionally biased region" description="Polar residues" evidence="4">
    <location>
        <begin position="415"/>
        <end position="433"/>
    </location>
</feature>
<dbReference type="InterPro" id="IPR032691">
    <property type="entry name" value="Mon2/Sec7/BIG1-like_HUS"/>
</dbReference>
<dbReference type="Pfam" id="PF16213">
    <property type="entry name" value="DCB"/>
    <property type="match status" value="1"/>
</dbReference>
<dbReference type="EMBL" id="JAPDMZ010000136">
    <property type="protein sequence ID" value="KAK0548418.1"/>
    <property type="molecule type" value="Genomic_DNA"/>
</dbReference>
<evidence type="ECO:0000256" key="1">
    <source>
        <dbReference type="ARBA" id="ARBA00008144"/>
    </source>
</evidence>
<dbReference type="InterPro" id="IPR032817">
    <property type="entry name" value="Mon2_C"/>
</dbReference>
<dbReference type="PANTHER" id="PTHR10663">
    <property type="entry name" value="GUANYL-NUCLEOTIDE EXCHANGE FACTOR"/>
    <property type="match status" value="1"/>
</dbReference>
<feature type="region of interest" description="Disordered" evidence="4">
    <location>
        <begin position="1142"/>
        <end position="1163"/>
    </location>
</feature>
<organism evidence="8 9">
    <name type="scientific">Tilletia horrida</name>
    <dbReference type="NCBI Taxonomy" id="155126"/>
    <lineage>
        <taxon>Eukaryota</taxon>
        <taxon>Fungi</taxon>
        <taxon>Dikarya</taxon>
        <taxon>Basidiomycota</taxon>
        <taxon>Ustilaginomycotina</taxon>
        <taxon>Exobasidiomycetes</taxon>
        <taxon>Tilletiales</taxon>
        <taxon>Tilletiaceae</taxon>
        <taxon>Tilletia</taxon>
    </lineage>
</organism>
<comment type="similarity">
    <text evidence="1">Belongs to the MON2 family.</text>
</comment>
<dbReference type="SUPFAM" id="SSF48371">
    <property type="entry name" value="ARM repeat"/>
    <property type="match status" value="1"/>
</dbReference>
<sequence length="1839" mass="198492">MTSQTHALLSTELTSLASEVKRKHPEIRQAAEQVLARLKSNPESTINACKDEAVPAEENLLLKPVLEACNTKIVKAQSLALSILQRLVSIQAVPTSAVPAIIQTLSQIAPKADVDVQLKTLQVTAALLSSYQSIHDKLLSSTLLLCFRLQDSRVSVVSSTAAATLRQAVMTIFEKVAAEDVVLDGIKDGGEDAAAAAPLAAMSVPIPDSEHGSVTLFPCSKDAYLTITDLNSLASGEPASFLQLNSLPRTFALELIESILTNHSNLFRSSHHPELLLVLRQYTCPLLIKALSEKPVFPTSLRLMRVLFLLLRQFSAELILEVEILMNIMIKTIQPLSHAGGIPEERDDGGLVTPPWQRILVMEVIRSLTADMTFLRNLWKWYDASSSGSSVFAKLIESLHRLVTENPAALGRGSEQMSGSAAATLSRRQSSRGSIDQGYAGGLYEAAAGIANAAIGGVLAPNTTEGVGLSFEASAPSMQTIDQLDKAEAPGTPPTYVYLLAMQSLVNIAQAFSSYVLPAYSAYVNARPKNSSRAPPPLDLSTLSGSAKSDMEAGVAMVKSAWTSLLASFTFLISSKCDDAVFAEVLSALRNFTNVTGVLSLQTPRDAFLASLLKFAVPRPVVAAVAAYKMGMGPAGGAGGAGGGAGGDSNAANVNAQRPRLLTRNLACLKALTQISHYLSGILHERWLEVLEGLCDAEFVLQRTMTRNNKLQSAEDSPPPPPSRSLIGSTFQNTTLSSVDPRTGQPQLLSDLDADSLLAGIRHIFENSIALDTDAFVAFVKALCQLSDQYAHIDEAVAGGGQSPASSPTKARSGVSSGSVASAVRLTGSDLSFPLSNIGLVFKLNIERLCGNDADKGWNTMVDHILKLLQGSLLRAALRLQASDVLDSSLLLALNTANDQRVKVVQRQVLDALQVQSILDRRRANAADVEVRKRGLEALLKAIESHGHGLLLGWETIFEISSAACPVSPAAEAAASSQETPSNASSLRSSAPLIKVAFSSLQLVCSDLLSLLSHDQVRLCISTLTDFSLQHEEVNVALTANGTLWIVTAELASRWSKAEVAKAEKDVGSLTELWLFLLHCILRVAADKRSDVRNGAIATLFRVLQQYGDSFKPDVWQRATWEVIFPLLASLDATVKANADRGLAATSPGQESRRLSSAVPPSATSDASNTLRLWEDSHILALQNLGRTLGDNWQRKYLQAEYRPIWDHTLKHLETVFVRGPSHVAEAAIRGLQYILENNTTAIDTSLSESVSETFKKGWAAWISVGTAISTSSNNVGKRSHPMTQGNLVTVVKIFTPLYKVLDPWLTIDRLEAALNQFKDCILYDQSPDYPPDVDNLSPLQSSVLETIRSMKIVDGLPSFILTDLAQYASLAFSTAAMPQKSARNQPTYVALFKASAAEIKDNYSSWQDRAEIYEFGALLKVFAGLRLPMQLKYDCPAPSRAAGKGQPLWKTATLVFCHTASLCCRQLQKLEDRIDKEKVQGTWRQLLGALEGALTADCGSLEAESDRRLIEQDEVFDLILLSTFEKSILPFLGLPQVPSELIVNFSRVLSQATSLYTPVTLSHGADGTPNVTNSAAARKGGVGHRKQQSSGKQQGNGAAFRGNGYGTTADIIPTPRLHFAYWAFDLLFLMCSNVIRDDKEGPRRRVARLALPALMKRCNTVLSSYCEDSYLRGPIPASRIRDEELNYVLASLLDLHLWPDTMLDPDEQVSAGSKTDVRALTERTDPSDRDIGAVIQQLSRRSSRGHLFELHSLLCDVVFLPSNSAVAPISPATIGTSTLLSVKVELPAIGTETQTLGLVGQSNPLGSARLDRSGLQRAPELARQALSVISNIVAPRSC</sequence>
<accession>A0AAN6JR33</accession>
<comment type="caution">
    <text evidence="8">The sequence shown here is derived from an EMBL/GenBank/DDBJ whole genome shotgun (WGS) entry which is preliminary data.</text>
</comment>
<evidence type="ECO:0000313" key="9">
    <source>
        <dbReference type="Proteomes" id="UP001176517"/>
    </source>
</evidence>
<evidence type="ECO:0000256" key="4">
    <source>
        <dbReference type="SAM" id="MobiDB-lite"/>
    </source>
</evidence>